<feature type="domain" description="OTU" evidence="10">
    <location>
        <begin position="89"/>
        <end position="294"/>
    </location>
</feature>
<dbReference type="GO" id="GO:0043130">
    <property type="term" value="F:ubiquitin binding"/>
    <property type="evidence" value="ECO:0007669"/>
    <property type="project" value="UniProtKB-UniRule"/>
</dbReference>
<dbReference type="InterPro" id="IPR003323">
    <property type="entry name" value="OTU_dom"/>
</dbReference>
<dbReference type="GO" id="GO:0005634">
    <property type="term" value="C:nucleus"/>
    <property type="evidence" value="ECO:0007669"/>
    <property type="project" value="TreeGrafter"/>
</dbReference>
<dbReference type="InterPro" id="IPR042467">
    <property type="entry name" value="Peptidase_C65_otubain_sub2"/>
</dbReference>
<dbReference type="Gene3D" id="1.20.1300.20">
    <property type="entry name" value="Peptidase C65 Otubain, subdomain 2"/>
    <property type="match status" value="1"/>
</dbReference>
<gene>
    <name evidence="11" type="ORF">TCLT_LOCUS3921</name>
</gene>
<evidence type="ECO:0000313" key="11">
    <source>
        <dbReference type="EMBL" id="VDN00956.1"/>
    </source>
</evidence>
<dbReference type="EC" id="3.4.19.12" evidence="7"/>
<feature type="active site" evidence="8">
    <location>
        <position position="287"/>
    </location>
</feature>
<evidence type="ECO:0000256" key="9">
    <source>
        <dbReference type="PIRSR" id="PIRSR013503-2"/>
    </source>
</evidence>
<keyword evidence="6 7" id="KW-0788">Thiol protease</keyword>
<feature type="site" description="Interacts with free ubiquitin" evidence="9">
    <location>
        <position position="283"/>
    </location>
</feature>
<feature type="active site" evidence="8">
    <location>
        <position position="97"/>
    </location>
</feature>
<keyword evidence="4 7" id="KW-0833">Ubl conjugation pathway</keyword>
<dbReference type="FunFam" id="1.20.1300.20:FF:000001">
    <property type="entry name" value="Ubiquitin thioesterase OTUB1"/>
    <property type="match status" value="1"/>
</dbReference>
<dbReference type="InterPro" id="IPR016615">
    <property type="entry name" value="Otubain"/>
</dbReference>
<feature type="site" description="Interacts with free ubiquitin" evidence="9">
    <location>
        <position position="288"/>
    </location>
</feature>
<dbReference type="PANTHER" id="PTHR12931">
    <property type="entry name" value="UBIQUITIN THIOLESTERASE PROTEIN OTUB"/>
    <property type="match status" value="1"/>
</dbReference>
<keyword evidence="12" id="KW-1185">Reference proteome</keyword>
<dbReference type="PANTHER" id="PTHR12931:SF15">
    <property type="entry name" value="UBIQUITIN THIOESTERASE OTUBAIN-LIKE"/>
    <property type="match status" value="1"/>
</dbReference>
<name>A0A0N5CUI6_THECL</name>
<dbReference type="GO" id="GO:0071108">
    <property type="term" value="P:protein K48-linked deubiquitination"/>
    <property type="evidence" value="ECO:0007669"/>
    <property type="project" value="TreeGrafter"/>
</dbReference>
<reference evidence="11 12" key="2">
    <citation type="submission" date="2018-11" db="EMBL/GenBank/DDBJ databases">
        <authorList>
            <consortium name="Pathogen Informatics"/>
        </authorList>
    </citation>
    <scope>NUCLEOTIDE SEQUENCE [LARGE SCALE GENOMIC DNA]</scope>
</reference>
<protein>
    <recommendedName>
        <fullName evidence="7">Ubiquitin thioesterase</fullName>
        <ecNumber evidence="7">3.4.19.12</ecNumber>
    </recommendedName>
</protein>
<dbReference type="Pfam" id="PF10275">
    <property type="entry name" value="Peptidase_C65"/>
    <property type="match status" value="1"/>
</dbReference>
<evidence type="ECO:0000256" key="5">
    <source>
        <dbReference type="ARBA" id="ARBA00022801"/>
    </source>
</evidence>
<dbReference type="InterPro" id="IPR042468">
    <property type="entry name" value="Peptidase_C65_otubain_sub1"/>
</dbReference>
<dbReference type="InterPro" id="IPR038765">
    <property type="entry name" value="Papain-like_cys_pep_sf"/>
</dbReference>
<comment type="similarity">
    <text evidence="2 7">Belongs to the peptidase C65 family.</text>
</comment>
<feature type="active site" description="Nucleophile" evidence="8">
    <location>
        <position position="100"/>
    </location>
</feature>
<feature type="site" description="Interacts with free ubiquitin" evidence="9">
    <location>
        <position position="255"/>
    </location>
</feature>
<evidence type="ECO:0000313" key="12">
    <source>
        <dbReference type="Proteomes" id="UP000276776"/>
    </source>
</evidence>
<dbReference type="STRING" id="103827.A0A0N5CUI6"/>
<dbReference type="Gene3D" id="3.30.200.60">
    <property type="entry name" value="Peptidase C65 Otubain, subdomain 1"/>
    <property type="match status" value="1"/>
</dbReference>
<sequence>MSDSTDSKAKASPDNVTEGLHVTNEGIAVSDPTLMEKINEQTREIEDAVKKEQALVGEKEPIDVLLTVYNEHESAEYYKKSLQLAKVYKFYRRIRGDGCCFYRALLCAQLESLLNDSIELSRLVLYISLFRKFSEICKNWRQRLLKLGFPEFTTNDFCDWFDELLDDIAVKSYDENSLMLALNEEGRSNYYVTFLRLITSGFLRENASTYEGFIEGGCSVEEFCQSEIEPMYKDCDHLAIIALTNALGVSIRIEYMDRTAAPNHGWYYDFIVQQNPIRHRFLYRPGHYDIIYET</sequence>
<organism evidence="13">
    <name type="scientific">Thelazia callipaeda</name>
    <name type="common">Oriental eyeworm</name>
    <name type="synonym">Parasitic nematode</name>
    <dbReference type="NCBI Taxonomy" id="103827"/>
    <lineage>
        <taxon>Eukaryota</taxon>
        <taxon>Metazoa</taxon>
        <taxon>Ecdysozoa</taxon>
        <taxon>Nematoda</taxon>
        <taxon>Chromadorea</taxon>
        <taxon>Rhabditida</taxon>
        <taxon>Spirurina</taxon>
        <taxon>Spiruromorpha</taxon>
        <taxon>Thelazioidea</taxon>
        <taxon>Thelaziidae</taxon>
        <taxon>Thelazia</taxon>
    </lineage>
</organism>
<proteinExistence type="inferred from homology"/>
<evidence type="ECO:0000256" key="7">
    <source>
        <dbReference type="PIRNR" id="PIRNR013503"/>
    </source>
</evidence>
<evidence type="ECO:0000256" key="3">
    <source>
        <dbReference type="ARBA" id="ARBA00022670"/>
    </source>
</evidence>
<comment type="catalytic activity">
    <reaction evidence="1 7">
        <text>Thiol-dependent hydrolysis of ester, thioester, amide, peptide and isopeptide bonds formed by the C-terminal Gly of ubiquitin (a 76-residue protein attached to proteins as an intracellular targeting signal).</text>
        <dbReference type="EC" id="3.4.19.12"/>
    </reaction>
</comment>
<keyword evidence="5 7" id="KW-0378">Hydrolase</keyword>
<evidence type="ECO:0000256" key="2">
    <source>
        <dbReference type="ARBA" id="ARBA00006579"/>
    </source>
</evidence>
<evidence type="ECO:0000256" key="4">
    <source>
        <dbReference type="ARBA" id="ARBA00022786"/>
    </source>
</evidence>
<feature type="site" description="Interacts with free ubiquitin" evidence="9">
    <location>
        <position position="257"/>
    </location>
</feature>
<dbReference type="OrthoDB" id="18915at2759"/>
<dbReference type="InterPro" id="IPR019400">
    <property type="entry name" value="Peptidase_C65_otubain"/>
</dbReference>
<dbReference type="PROSITE" id="PS50802">
    <property type="entry name" value="OTU"/>
    <property type="match status" value="1"/>
</dbReference>
<evidence type="ECO:0000256" key="8">
    <source>
        <dbReference type="PIRSR" id="PIRSR013503-1"/>
    </source>
</evidence>
<dbReference type="PIRSF" id="PIRSF013503">
    <property type="entry name" value="Ubiquitin_thioesterase_Otubain"/>
    <property type="match status" value="1"/>
</dbReference>
<dbReference type="WBParaSite" id="TCLT_0000393201-mRNA-1">
    <property type="protein sequence ID" value="TCLT_0000393201-mRNA-1"/>
    <property type="gene ID" value="TCLT_0000393201"/>
</dbReference>
<dbReference type="GO" id="GO:0004843">
    <property type="term" value="F:cysteine-type deubiquitinase activity"/>
    <property type="evidence" value="ECO:0007669"/>
    <property type="project" value="UniProtKB-UniRule"/>
</dbReference>
<dbReference type="EMBL" id="UYYF01004270">
    <property type="protein sequence ID" value="VDN00956.1"/>
    <property type="molecule type" value="Genomic_DNA"/>
</dbReference>
<keyword evidence="3 7" id="KW-0645">Protease</keyword>
<evidence type="ECO:0000259" key="10">
    <source>
        <dbReference type="PROSITE" id="PS50802"/>
    </source>
</evidence>
<dbReference type="Proteomes" id="UP000276776">
    <property type="component" value="Unassembled WGS sequence"/>
</dbReference>
<accession>A0A0N5CUI6</accession>
<feature type="site" description="Interacts with free ubiquitin" evidence="9">
    <location>
        <position position="241"/>
    </location>
</feature>
<dbReference type="OMA" id="ADHVQIT"/>
<evidence type="ECO:0000313" key="13">
    <source>
        <dbReference type="WBParaSite" id="TCLT_0000393201-mRNA-1"/>
    </source>
</evidence>
<dbReference type="SUPFAM" id="SSF54001">
    <property type="entry name" value="Cysteine proteinases"/>
    <property type="match status" value="1"/>
</dbReference>
<evidence type="ECO:0000256" key="6">
    <source>
        <dbReference type="ARBA" id="ARBA00022807"/>
    </source>
</evidence>
<reference evidence="13" key="1">
    <citation type="submission" date="2017-02" db="UniProtKB">
        <authorList>
            <consortium name="WormBaseParasite"/>
        </authorList>
    </citation>
    <scope>IDENTIFICATION</scope>
</reference>
<dbReference type="GO" id="GO:0006508">
    <property type="term" value="P:proteolysis"/>
    <property type="evidence" value="ECO:0007669"/>
    <property type="project" value="UniProtKB-KW"/>
</dbReference>
<evidence type="ECO:0000256" key="1">
    <source>
        <dbReference type="ARBA" id="ARBA00000707"/>
    </source>
</evidence>
<dbReference type="AlphaFoldDB" id="A0A0N5CUI6"/>